<dbReference type="CDD" id="cd00082">
    <property type="entry name" value="HisKA"/>
    <property type="match status" value="1"/>
</dbReference>
<organism evidence="10 11">
    <name type="scientific">Halorubrum aquaticum</name>
    <dbReference type="NCBI Taxonomy" id="387340"/>
    <lineage>
        <taxon>Archaea</taxon>
        <taxon>Methanobacteriati</taxon>
        <taxon>Methanobacteriota</taxon>
        <taxon>Stenosarchaea group</taxon>
        <taxon>Halobacteria</taxon>
        <taxon>Halobacteriales</taxon>
        <taxon>Haloferacaceae</taxon>
        <taxon>Halorubrum</taxon>
    </lineage>
</organism>
<sequence length="341" mass="37893">MSDRTRRDRELRRYETVLESLEDGVYAVDPDGTIVYVNDRYAEMKRADREELIGTHIYEWATEEAAEKARRAREELAAGDRDVGVIEYDFQTADGDTFPVEMRFARVPDDDGIDRVGVIRDVTDRKRREESLRRKNERLDEFASIVSHDLRNPLNVASGRLELLREECESPQIDEIERAHDRMRSLVDDLLSLARAGDELDEPERVELSGIVERAWANVATGEATLRMDGDLSFAADESRLEGLLENLIRNSVEHGDGAVTVAAGVLEDGGGFYVADDGPGIAEDHREAVFESGYTTAEEGTGFGLSIVERVAEAHGWEVRATESADGGARFEVAGVDASG</sequence>
<keyword evidence="6" id="KW-0902">Two-component regulatory system</keyword>
<dbReference type="PROSITE" id="PS50109">
    <property type="entry name" value="HIS_KIN"/>
    <property type="match status" value="1"/>
</dbReference>
<dbReference type="PROSITE" id="PS50112">
    <property type="entry name" value="PAS"/>
    <property type="match status" value="1"/>
</dbReference>
<dbReference type="RefSeq" id="WP_149783532.1">
    <property type="nucleotide sequence ID" value="NZ_BAAADP010000001.1"/>
</dbReference>
<dbReference type="PROSITE" id="PS50113">
    <property type="entry name" value="PAC"/>
    <property type="match status" value="1"/>
</dbReference>
<dbReference type="Pfam" id="PF00512">
    <property type="entry name" value="HisKA"/>
    <property type="match status" value="1"/>
</dbReference>
<proteinExistence type="predicted"/>
<dbReference type="Pfam" id="PF02518">
    <property type="entry name" value="HATPase_c"/>
    <property type="match status" value="1"/>
</dbReference>
<dbReference type="InterPro" id="IPR003594">
    <property type="entry name" value="HATPase_dom"/>
</dbReference>
<evidence type="ECO:0000313" key="10">
    <source>
        <dbReference type="EMBL" id="SFH41058.1"/>
    </source>
</evidence>
<dbReference type="SUPFAM" id="SSF55874">
    <property type="entry name" value="ATPase domain of HSP90 chaperone/DNA topoisomerase II/histidine kinase"/>
    <property type="match status" value="1"/>
</dbReference>
<dbReference type="NCBIfam" id="TIGR00229">
    <property type="entry name" value="sensory_box"/>
    <property type="match status" value="1"/>
</dbReference>
<dbReference type="InterPro" id="IPR004358">
    <property type="entry name" value="Sig_transdc_His_kin-like_C"/>
</dbReference>
<dbReference type="Proteomes" id="UP000323537">
    <property type="component" value="Unassembled WGS sequence"/>
</dbReference>
<dbReference type="SMART" id="SM00387">
    <property type="entry name" value="HATPase_c"/>
    <property type="match status" value="1"/>
</dbReference>
<dbReference type="InterPro" id="IPR013656">
    <property type="entry name" value="PAS_4"/>
</dbReference>
<dbReference type="AlphaFoldDB" id="A0A1I2ZTC5"/>
<dbReference type="SMART" id="SM00091">
    <property type="entry name" value="PAS"/>
    <property type="match status" value="1"/>
</dbReference>
<dbReference type="PRINTS" id="PR00344">
    <property type="entry name" value="BCTRLSENSOR"/>
</dbReference>
<feature type="domain" description="PAS" evidence="8">
    <location>
        <begin position="10"/>
        <end position="80"/>
    </location>
</feature>
<dbReference type="SUPFAM" id="SSF47384">
    <property type="entry name" value="Homodimeric domain of signal transducing histidine kinase"/>
    <property type="match status" value="1"/>
</dbReference>
<reference evidence="10 11" key="1">
    <citation type="submission" date="2016-10" db="EMBL/GenBank/DDBJ databases">
        <authorList>
            <person name="Varghese N."/>
            <person name="Submissions S."/>
        </authorList>
    </citation>
    <scope>NUCLEOTIDE SEQUENCE [LARGE SCALE GENOMIC DNA]</scope>
    <source>
        <strain evidence="10 11">CGMCC 1.6377</strain>
    </source>
</reference>
<dbReference type="Gene3D" id="3.30.450.20">
    <property type="entry name" value="PAS domain"/>
    <property type="match status" value="1"/>
</dbReference>
<dbReference type="Pfam" id="PF08448">
    <property type="entry name" value="PAS_4"/>
    <property type="match status" value="1"/>
</dbReference>
<feature type="domain" description="PAC" evidence="9">
    <location>
        <begin position="84"/>
        <end position="134"/>
    </location>
</feature>
<dbReference type="GO" id="GO:0000155">
    <property type="term" value="F:phosphorelay sensor kinase activity"/>
    <property type="evidence" value="ECO:0007669"/>
    <property type="project" value="InterPro"/>
</dbReference>
<dbReference type="InterPro" id="IPR036097">
    <property type="entry name" value="HisK_dim/P_sf"/>
</dbReference>
<dbReference type="SMART" id="SM00388">
    <property type="entry name" value="HisKA"/>
    <property type="match status" value="1"/>
</dbReference>
<feature type="domain" description="Histidine kinase" evidence="7">
    <location>
        <begin position="145"/>
        <end position="334"/>
    </location>
</feature>
<keyword evidence="3" id="KW-0597">Phosphoprotein</keyword>
<evidence type="ECO:0000313" key="11">
    <source>
        <dbReference type="Proteomes" id="UP000323537"/>
    </source>
</evidence>
<dbReference type="PANTHER" id="PTHR43711:SF1">
    <property type="entry name" value="HISTIDINE KINASE 1"/>
    <property type="match status" value="1"/>
</dbReference>
<dbReference type="PANTHER" id="PTHR43711">
    <property type="entry name" value="TWO-COMPONENT HISTIDINE KINASE"/>
    <property type="match status" value="1"/>
</dbReference>
<evidence type="ECO:0000259" key="9">
    <source>
        <dbReference type="PROSITE" id="PS50113"/>
    </source>
</evidence>
<evidence type="ECO:0000256" key="5">
    <source>
        <dbReference type="ARBA" id="ARBA00022777"/>
    </source>
</evidence>
<dbReference type="InterPro" id="IPR050736">
    <property type="entry name" value="Sensor_HK_Regulatory"/>
</dbReference>
<evidence type="ECO:0000259" key="8">
    <source>
        <dbReference type="PROSITE" id="PS50112"/>
    </source>
</evidence>
<dbReference type="CDD" id="cd00130">
    <property type="entry name" value="PAS"/>
    <property type="match status" value="1"/>
</dbReference>
<dbReference type="InterPro" id="IPR036890">
    <property type="entry name" value="HATPase_C_sf"/>
</dbReference>
<evidence type="ECO:0000259" key="7">
    <source>
        <dbReference type="PROSITE" id="PS50109"/>
    </source>
</evidence>
<name>A0A1I2ZTC5_9EURY</name>
<dbReference type="InterPro" id="IPR003661">
    <property type="entry name" value="HisK_dim/P_dom"/>
</dbReference>
<evidence type="ECO:0000256" key="1">
    <source>
        <dbReference type="ARBA" id="ARBA00000085"/>
    </source>
</evidence>
<comment type="catalytic activity">
    <reaction evidence="1">
        <text>ATP + protein L-histidine = ADP + protein N-phospho-L-histidine.</text>
        <dbReference type="EC" id="2.7.13.3"/>
    </reaction>
</comment>
<protein>
    <recommendedName>
        <fullName evidence="2">histidine kinase</fullName>
        <ecNumber evidence="2">2.7.13.3</ecNumber>
    </recommendedName>
</protein>
<keyword evidence="11" id="KW-1185">Reference proteome</keyword>
<dbReference type="Gene3D" id="3.30.565.10">
    <property type="entry name" value="Histidine kinase-like ATPase, C-terminal domain"/>
    <property type="match status" value="1"/>
</dbReference>
<accession>A0A1I2ZTC5</accession>
<evidence type="ECO:0000256" key="2">
    <source>
        <dbReference type="ARBA" id="ARBA00012438"/>
    </source>
</evidence>
<dbReference type="EMBL" id="FOPZ01000003">
    <property type="protein sequence ID" value="SFH41058.1"/>
    <property type="molecule type" value="Genomic_DNA"/>
</dbReference>
<dbReference type="InterPro" id="IPR035965">
    <property type="entry name" value="PAS-like_dom_sf"/>
</dbReference>
<keyword evidence="5" id="KW-0418">Kinase</keyword>
<dbReference type="OrthoDB" id="8127at2157"/>
<dbReference type="InterPro" id="IPR005467">
    <property type="entry name" value="His_kinase_dom"/>
</dbReference>
<evidence type="ECO:0000256" key="3">
    <source>
        <dbReference type="ARBA" id="ARBA00022553"/>
    </source>
</evidence>
<evidence type="ECO:0000256" key="6">
    <source>
        <dbReference type="ARBA" id="ARBA00023012"/>
    </source>
</evidence>
<dbReference type="Gene3D" id="1.10.287.130">
    <property type="match status" value="1"/>
</dbReference>
<dbReference type="EC" id="2.7.13.3" evidence="2"/>
<dbReference type="InterPro" id="IPR000700">
    <property type="entry name" value="PAS-assoc_C"/>
</dbReference>
<gene>
    <name evidence="10" type="ORF">SAMN04488066_103107</name>
</gene>
<keyword evidence="4" id="KW-0808">Transferase</keyword>
<dbReference type="InterPro" id="IPR000014">
    <property type="entry name" value="PAS"/>
</dbReference>
<evidence type="ECO:0000256" key="4">
    <source>
        <dbReference type="ARBA" id="ARBA00022679"/>
    </source>
</evidence>
<dbReference type="SUPFAM" id="SSF55785">
    <property type="entry name" value="PYP-like sensor domain (PAS domain)"/>
    <property type="match status" value="1"/>
</dbReference>